<name>A0AAE0SWM1_9BIVA</name>
<evidence type="ECO:0000313" key="2">
    <source>
        <dbReference type="Proteomes" id="UP001195483"/>
    </source>
</evidence>
<gene>
    <name evidence="1" type="ORF">CHS0354_024418</name>
</gene>
<organism evidence="1 2">
    <name type="scientific">Potamilus streckersoni</name>
    <dbReference type="NCBI Taxonomy" id="2493646"/>
    <lineage>
        <taxon>Eukaryota</taxon>
        <taxon>Metazoa</taxon>
        <taxon>Spiralia</taxon>
        <taxon>Lophotrochozoa</taxon>
        <taxon>Mollusca</taxon>
        <taxon>Bivalvia</taxon>
        <taxon>Autobranchia</taxon>
        <taxon>Heteroconchia</taxon>
        <taxon>Palaeoheterodonta</taxon>
        <taxon>Unionida</taxon>
        <taxon>Unionoidea</taxon>
        <taxon>Unionidae</taxon>
        <taxon>Ambleminae</taxon>
        <taxon>Lampsilini</taxon>
        <taxon>Potamilus</taxon>
    </lineage>
</organism>
<accession>A0AAE0SWM1</accession>
<keyword evidence="2" id="KW-1185">Reference proteome</keyword>
<feature type="non-terminal residue" evidence="1">
    <location>
        <position position="84"/>
    </location>
</feature>
<reference evidence="1" key="2">
    <citation type="journal article" date="2021" name="Genome Biol. Evol.">
        <title>Developing a high-quality reference genome for a parasitic bivalve with doubly uniparental inheritance (Bivalvia: Unionida).</title>
        <authorList>
            <person name="Smith C.H."/>
        </authorList>
    </citation>
    <scope>NUCLEOTIDE SEQUENCE</scope>
    <source>
        <strain evidence="1">CHS0354</strain>
        <tissue evidence="1">Mantle</tissue>
    </source>
</reference>
<proteinExistence type="predicted"/>
<protein>
    <submittedName>
        <fullName evidence="1">Uncharacterized protein</fullName>
    </submittedName>
</protein>
<dbReference type="Proteomes" id="UP001195483">
    <property type="component" value="Unassembled WGS sequence"/>
</dbReference>
<dbReference type="EMBL" id="JAEAOA010001449">
    <property type="protein sequence ID" value="KAK3599089.1"/>
    <property type="molecule type" value="Genomic_DNA"/>
</dbReference>
<comment type="caution">
    <text evidence="1">The sequence shown here is derived from an EMBL/GenBank/DDBJ whole genome shotgun (WGS) entry which is preliminary data.</text>
</comment>
<reference evidence="1" key="3">
    <citation type="submission" date="2023-05" db="EMBL/GenBank/DDBJ databases">
        <authorList>
            <person name="Smith C.H."/>
        </authorList>
    </citation>
    <scope>NUCLEOTIDE SEQUENCE</scope>
    <source>
        <strain evidence="1">CHS0354</strain>
        <tissue evidence="1">Mantle</tissue>
    </source>
</reference>
<reference evidence="1" key="1">
    <citation type="journal article" date="2021" name="Genome Biol. Evol.">
        <title>A High-Quality Reference Genome for a Parasitic Bivalve with Doubly Uniparental Inheritance (Bivalvia: Unionida).</title>
        <authorList>
            <person name="Smith C.H."/>
        </authorList>
    </citation>
    <scope>NUCLEOTIDE SEQUENCE</scope>
    <source>
        <strain evidence="1">CHS0354</strain>
    </source>
</reference>
<dbReference type="AlphaFoldDB" id="A0AAE0SWM1"/>
<sequence length="84" mass="9356">MPLSSIQITYQNVWDQNIHVSSIIPATVDVVHAKVMKLLFCNPSHVDYAAEWKNGCEKMKPGCVYKELSDGGTKEGTKTQSQET</sequence>
<evidence type="ECO:0000313" key="1">
    <source>
        <dbReference type="EMBL" id="KAK3599089.1"/>
    </source>
</evidence>